<dbReference type="CDD" id="cd00096">
    <property type="entry name" value="Ig"/>
    <property type="match status" value="1"/>
</dbReference>
<reference evidence="8 9" key="1">
    <citation type="submission" date="2022-05" db="EMBL/GenBank/DDBJ databases">
        <title>Chromosome-level reference genomes for two strains of Caenorhabditis briggsae: an improved platform for comparative genomics.</title>
        <authorList>
            <person name="Stevens L."/>
            <person name="Andersen E.C."/>
        </authorList>
    </citation>
    <scope>NUCLEOTIDE SEQUENCE [LARGE SCALE GENOMIC DNA]</scope>
    <source>
        <strain evidence="8">QX1410_ONT</strain>
        <tissue evidence="8">Whole-organism</tissue>
    </source>
</reference>
<keyword evidence="5" id="KW-1015">Disulfide bond</keyword>
<evidence type="ECO:0000313" key="9">
    <source>
        <dbReference type="Proteomes" id="UP000827892"/>
    </source>
</evidence>
<feature type="domain" description="Ig-like" evidence="7">
    <location>
        <begin position="221"/>
        <end position="323"/>
    </location>
</feature>
<name>A0AAE8ZS21_CAEBR</name>
<feature type="domain" description="Ig-like" evidence="7">
    <location>
        <begin position="338"/>
        <end position="418"/>
    </location>
</feature>
<dbReference type="Pfam" id="PF13927">
    <property type="entry name" value="Ig_3"/>
    <property type="match status" value="1"/>
</dbReference>
<evidence type="ECO:0000256" key="6">
    <source>
        <dbReference type="ARBA" id="ARBA00023319"/>
    </source>
</evidence>
<dbReference type="InterPro" id="IPR003599">
    <property type="entry name" value="Ig_sub"/>
</dbReference>
<gene>
    <name evidence="8" type="ORF">L3Y34_013598</name>
</gene>
<protein>
    <recommendedName>
        <fullName evidence="7">Ig-like domain-containing protein</fullName>
    </recommendedName>
</protein>
<keyword evidence="6" id="KW-0393">Immunoglobulin domain</keyword>
<dbReference type="SMART" id="SM00409">
    <property type="entry name" value="IG"/>
    <property type="match status" value="2"/>
</dbReference>
<dbReference type="GO" id="GO:0005576">
    <property type="term" value="C:extracellular region"/>
    <property type="evidence" value="ECO:0007669"/>
    <property type="project" value="UniProtKB-SubCell"/>
</dbReference>
<dbReference type="InterPro" id="IPR056649">
    <property type="entry name" value="DUF7747"/>
</dbReference>
<dbReference type="Pfam" id="PF07679">
    <property type="entry name" value="I-set"/>
    <property type="match status" value="1"/>
</dbReference>
<dbReference type="SMART" id="SM00408">
    <property type="entry name" value="IGc2"/>
    <property type="match status" value="2"/>
</dbReference>
<evidence type="ECO:0000256" key="3">
    <source>
        <dbReference type="ARBA" id="ARBA00022729"/>
    </source>
</evidence>
<dbReference type="InterPro" id="IPR036179">
    <property type="entry name" value="Ig-like_dom_sf"/>
</dbReference>
<evidence type="ECO:0000256" key="4">
    <source>
        <dbReference type="ARBA" id="ARBA00022737"/>
    </source>
</evidence>
<keyword evidence="2" id="KW-0964">Secreted</keyword>
<dbReference type="FunFam" id="2.60.40.10:FF:002402">
    <property type="entry name" value="Zwei Ig domain protein zig-4"/>
    <property type="match status" value="1"/>
</dbReference>
<dbReference type="SUPFAM" id="SSF48726">
    <property type="entry name" value="Immunoglobulin"/>
    <property type="match status" value="2"/>
</dbReference>
<evidence type="ECO:0000259" key="7">
    <source>
        <dbReference type="PROSITE" id="PS50835"/>
    </source>
</evidence>
<dbReference type="InterPro" id="IPR013783">
    <property type="entry name" value="Ig-like_fold"/>
</dbReference>
<dbReference type="PROSITE" id="PS50835">
    <property type="entry name" value="IG_LIKE"/>
    <property type="match status" value="2"/>
</dbReference>
<dbReference type="GO" id="GO:0048468">
    <property type="term" value="P:cell development"/>
    <property type="evidence" value="ECO:0007669"/>
    <property type="project" value="UniProtKB-ARBA"/>
</dbReference>
<evidence type="ECO:0000256" key="2">
    <source>
        <dbReference type="ARBA" id="ARBA00022525"/>
    </source>
</evidence>
<dbReference type="EMBL" id="CP090896">
    <property type="protein sequence ID" value="ULT85013.1"/>
    <property type="molecule type" value="Genomic_DNA"/>
</dbReference>
<dbReference type="InterPro" id="IPR007110">
    <property type="entry name" value="Ig-like_dom"/>
</dbReference>
<dbReference type="InterPro" id="IPR013098">
    <property type="entry name" value="Ig_I-set"/>
</dbReference>
<dbReference type="PANTHER" id="PTHR10075">
    <property type="entry name" value="BASIGIN RELATED"/>
    <property type="match status" value="1"/>
</dbReference>
<dbReference type="Gene3D" id="2.60.40.10">
    <property type="entry name" value="Immunoglobulins"/>
    <property type="match status" value="2"/>
</dbReference>
<dbReference type="AlphaFoldDB" id="A0AAE8ZS21"/>
<dbReference type="PANTHER" id="PTHR10075:SF101">
    <property type="entry name" value="ZWEI IG DOMAIN PROTEIN ZIG-3"/>
    <property type="match status" value="1"/>
</dbReference>
<dbReference type="FunFam" id="2.60.40.10:FF:001749">
    <property type="entry name" value="Neural/ectodermal development factor IMP-L2"/>
    <property type="match status" value="1"/>
</dbReference>
<dbReference type="Proteomes" id="UP000827892">
    <property type="component" value="Chromosome X"/>
</dbReference>
<proteinExistence type="predicted"/>
<evidence type="ECO:0000256" key="1">
    <source>
        <dbReference type="ARBA" id="ARBA00004613"/>
    </source>
</evidence>
<comment type="subcellular location">
    <subcellularLocation>
        <location evidence="1">Secreted</location>
    </subcellularLocation>
</comment>
<keyword evidence="4" id="KW-0677">Repeat</keyword>
<accession>A0AAE8ZS21</accession>
<organism evidence="8 9">
    <name type="scientific">Caenorhabditis briggsae</name>
    <dbReference type="NCBI Taxonomy" id="6238"/>
    <lineage>
        <taxon>Eukaryota</taxon>
        <taxon>Metazoa</taxon>
        <taxon>Ecdysozoa</taxon>
        <taxon>Nematoda</taxon>
        <taxon>Chromadorea</taxon>
        <taxon>Rhabditida</taxon>
        <taxon>Rhabditina</taxon>
        <taxon>Rhabditomorpha</taxon>
        <taxon>Rhabditoidea</taxon>
        <taxon>Rhabditidae</taxon>
        <taxon>Peloderinae</taxon>
        <taxon>Caenorhabditis</taxon>
    </lineage>
</organism>
<sequence length="428" mass="47300">MYIGLLNCSTPPHPPMVVNSHAYASFVDGSEMVPNLVVNHALILYNCTADVPIVKFNALPSDYDNSQTKADGSVCFEVKIKFSGTTSTATYNTCTMKAGTYTIPSETEIIPLKFTLPNNLKVDESENNQALLHMRIQTMILFRCSRLRKKVIHLRKGGSSMGYALIFLHFPEGNFWKMSSPFMFLCGAVAFAVAHPPIHANIHESMANLVNELDSKLKSKPVLKMTKALTDTSIQAGDRFVLECEVLSTPTATIHWDKDGVRVQGDKEVNVREKLLNLASPVVESGIVISTLTIPCLQPEDSGEYRCIAFNGHQTAKSSAELIVDGQAECKSARHAPPTINQWTDSRFELEGNAATLMCRSNELVTRSWTFGDKPIVSDGDRYVVEPNGDLLIKNIAWEDMGSYICTVSNAHGEDKVETFLYPTKKNV</sequence>
<dbReference type="Pfam" id="PF24927">
    <property type="entry name" value="DUF7747"/>
    <property type="match status" value="1"/>
</dbReference>
<dbReference type="InterPro" id="IPR003598">
    <property type="entry name" value="Ig_sub2"/>
</dbReference>
<evidence type="ECO:0000313" key="8">
    <source>
        <dbReference type="EMBL" id="ULT85013.1"/>
    </source>
</evidence>
<evidence type="ECO:0000256" key="5">
    <source>
        <dbReference type="ARBA" id="ARBA00023157"/>
    </source>
</evidence>
<keyword evidence="3" id="KW-0732">Signal</keyword>